<keyword evidence="3" id="KW-1185">Reference proteome</keyword>
<feature type="compositionally biased region" description="Low complexity" evidence="1">
    <location>
        <begin position="799"/>
        <end position="813"/>
    </location>
</feature>
<sequence length="1215" mass="129696">MRTRRAAGVPEAVVSTRSGGLTTRSTTNAKKRKAPVANNARASAASESPARPNRSRSASTRTPLATKNAHSSSTNTAFSGSDLIRPASALAELALGSGQGADDNDDLGLSKQKTTNPAINTMKTTAASTTRPSLSQLVDEALLPPDEPAAAEQLSRASRNPTSSSASHTRGPNRQPSTTSTSTRTSSSTKSTSVASLLSNRKAARKQTVAPGGFYGQVQRAPVVSHRAAPAIATASSQTKASVATSKAALGLEAAETAYSDENDLNGSDEDEEVQTLLKAAPRETSRPQPAAVKPVTKSSVTSSKRPVASAAKNYAFKRTGNSQATTSASQASQNATSRPKRGLVVWDDEDDKASDEEDEDDVEMKIVEDARDYKQDKLKSPSEHSSSDKENRDPHASQTVGQVPPIDPHRTIGAAPPSKLARTPPAASRTQQNQADLIRSGQTRVKGTANRTPFAVLLDVGPSHSTPLSSGPRIVRSGTSSASPSKQVSKKDKGKHRAVMPEVQSLRKHKESGHGLAFKTSATASRLGRSKFLPSPSIYTNSPLIAPAPDLSSSIPPSDDVFLYMPPATSALSAFTGFVEDSLPMLGPDENEAGIGVNLELEDDLEQLDSEGDGQEPEQEVSSEEDFIRWPEQENRKASRTTGRADMDEDVEMIDALPRADTVGEKSFDSLAEDLFPGTGAAGASTAATRIRSVADTSLSFDQENDPYGFFAAEAKLRARREKEKELQTQPGLDTLDELLDGGLSNDAAAGKNENEIGRTQAYGLDLKTDRMPFASPSPVQSEDEDEDEAPVDGVGKGKQSSSQTKSRTVTKASTPAEASRDESFSPVRRSTRVRRRKESVIEVSDSESSSEAEKEVVAKKGRTKKSKGTAREEVDDDNSEAYDTDLPPPGFTWSAVTSSRRRAGFARPTANEPFDSEDEGRGRSSSGSSAAKETAKKRATSKKGQEKELRLSDLVKMLPRRSKHTTTATYGSRIKGKGRSASATKTAAVSVGLSDSSDDDDDRQQRESSVESLSELPDTKALTARERARPNARRQAPVESDEEENNEQFSEDSGEDEESATGRSKRGTGGRRVVSTSPTRSSKRTKKGEAQGKKAAKSSITSKSKTAASKSKQATASTAAPTRRSNRKEAASRSSDSITNSNVSSSRKRCREETEDEEEASASSSQRGAKRSKQVASTKKGKGSASTLRNRTKLEQRPRDELDDFELDTELVI</sequence>
<feature type="compositionally biased region" description="Polar residues" evidence="1">
    <location>
        <begin position="429"/>
        <end position="452"/>
    </location>
</feature>
<feature type="region of interest" description="Disordered" evidence="1">
    <location>
        <begin position="1"/>
        <end position="80"/>
    </location>
</feature>
<feature type="region of interest" description="Disordered" evidence="1">
    <location>
        <begin position="95"/>
        <end position="521"/>
    </location>
</feature>
<feature type="region of interest" description="Disordered" evidence="1">
    <location>
        <begin position="721"/>
        <end position="1215"/>
    </location>
</feature>
<feature type="compositionally biased region" description="Basic and acidic residues" evidence="1">
    <location>
        <begin position="627"/>
        <end position="638"/>
    </location>
</feature>
<evidence type="ECO:0000313" key="2">
    <source>
        <dbReference type="EMBL" id="KAK0545677.1"/>
    </source>
</evidence>
<feature type="compositionally biased region" description="Polar residues" evidence="1">
    <location>
        <begin position="60"/>
        <end position="79"/>
    </location>
</feature>
<feature type="compositionally biased region" description="Acidic residues" evidence="1">
    <location>
        <begin position="1203"/>
        <end position="1215"/>
    </location>
</feature>
<feature type="compositionally biased region" description="Acidic residues" evidence="1">
    <location>
        <begin position="783"/>
        <end position="792"/>
    </location>
</feature>
<feature type="compositionally biased region" description="Acidic residues" evidence="1">
    <location>
        <begin position="259"/>
        <end position="274"/>
    </location>
</feature>
<feature type="compositionally biased region" description="Acidic residues" evidence="1">
    <location>
        <begin position="347"/>
        <end position="363"/>
    </location>
</feature>
<feature type="region of interest" description="Disordered" evidence="1">
    <location>
        <begin position="603"/>
        <end position="651"/>
    </location>
</feature>
<dbReference type="Proteomes" id="UP001176517">
    <property type="component" value="Unassembled WGS sequence"/>
</dbReference>
<dbReference type="AlphaFoldDB" id="A0AAN6GLI8"/>
<accession>A0AAN6GLI8</accession>
<feature type="compositionally biased region" description="Low complexity" evidence="1">
    <location>
        <begin position="1134"/>
        <end position="1147"/>
    </location>
</feature>
<feature type="compositionally biased region" description="Polar residues" evidence="1">
    <location>
        <begin position="155"/>
        <end position="176"/>
    </location>
</feature>
<feature type="compositionally biased region" description="Low complexity" evidence="1">
    <location>
        <begin position="322"/>
        <end position="338"/>
    </location>
</feature>
<feature type="compositionally biased region" description="Polar residues" evidence="1">
    <location>
        <begin position="111"/>
        <end position="136"/>
    </location>
</feature>
<proteinExistence type="predicted"/>
<evidence type="ECO:0000313" key="3">
    <source>
        <dbReference type="Proteomes" id="UP001176517"/>
    </source>
</evidence>
<dbReference type="EMBL" id="JAPDMZ010000221">
    <property type="protein sequence ID" value="KAK0545677.1"/>
    <property type="molecule type" value="Genomic_DNA"/>
</dbReference>
<organism evidence="2 3">
    <name type="scientific">Tilletia horrida</name>
    <dbReference type="NCBI Taxonomy" id="155126"/>
    <lineage>
        <taxon>Eukaryota</taxon>
        <taxon>Fungi</taxon>
        <taxon>Dikarya</taxon>
        <taxon>Basidiomycota</taxon>
        <taxon>Ustilaginomycotina</taxon>
        <taxon>Exobasidiomycetes</taxon>
        <taxon>Tilletiales</taxon>
        <taxon>Tilletiaceae</taxon>
        <taxon>Tilletia</taxon>
    </lineage>
</organism>
<feature type="compositionally biased region" description="Low complexity" evidence="1">
    <location>
        <begin position="35"/>
        <end position="59"/>
    </location>
</feature>
<reference evidence="2" key="1">
    <citation type="journal article" date="2023" name="PhytoFront">
        <title>Draft Genome Resources of Seven Strains of Tilletia horrida, Causal Agent of Kernel Smut of Rice.</title>
        <authorList>
            <person name="Khanal S."/>
            <person name="Antony Babu S."/>
            <person name="Zhou X.G."/>
        </authorList>
    </citation>
    <scope>NUCLEOTIDE SEQUENCE</scope>
    <source>
        <strain evidence="2">TX6</strain>
    </source>
</reference>
<feature type="compositionally biased region" description="Basic and acidic residues" evidence="1">
    <location>
        <begin position="364"/>
        <end position="396"/>
    </location>
</feature>
<feature type="compositionally biased region" description="Polar residues" evidence="1">
    <location>
        <begin position="478"/>
        <end position="488"/>
    </location>
</feature>
<comment type="caution">
    <text evidence="2">The sequence shown here is derived from an EMBL/GenBank/DDBJ whole genome shotgun (WGS) entry which is preliminary data.</text>
</comment>
<gene>
    <name evidence="2" type="ORF">OC846_005563</name>
</gene>
<feature type="compositionally biased region" description="Acidic residues" evidence="1">
    <location>
        <begin position="1041"/>
        <end position="1061"/>
    </location>
</feature>
<feature type="compositionally biased region" description="Low complexity" evidence="1">
    <location>
        <begin position="15"/>
        <end position="27"/>
    </location>
</feature>
<feature type="compositionally biased region" description="Low complexity" evidence="1">
    <location>
        <begin position="1073"/>
        <end position="1082"/>
    </location>
</feature>
<feature type="compositionally biased region" description="Low complexity" evidence="1">
    <location>
        <begin position="139"/>
        <end position="152"/>
    </location>
</feature>
<feature type="compositionally biased region" description="Basic and acidic residues" evidence="1">
    <location>
        <begin position="945"/>
        <end position="955"/>
    </location>
</feature>
<feature type="compositionally biased region" description="Low complexity" evidence="1">
    <location>
        <begin position="982"/>
        <end position="997"/>
    </location>
</feature>
<evidence type="ECO:0000256" key="1">
    <source>
        <dbReference type="SAM" id="MobiDB-lite"/>
    </source>
</evidence>
<feature type="compositionally biased region" description="Low complexity" evidence="1">
    <location>
        <begin position="293"/>
        <end position="308"/>
    </location>
</feature>
<feature type="compositionally biased region" description="Acidic residues" evidence="1">
    <location>
        <begin position="875"/>
        <end position="885"/>
    </location>
</feature>
<feature type="compositionally biased region" description="Polar residues" evidence="1">
    <location>
        <begin position="234"/>
        <end position="245"/>
    </location>
</feature>
<protein>
    <submittedName>
        <fullName evidence="2">Uncharacterized protein</fullName>
    </submittedName>
</protein>
<name>A0AAN6GLI8_9BASI</name>
<feature type="compositionally biased region" description="Basic residues" evidence="1">
    <location>
        <begin position="861"/>
        <end position="870"/>
    </location>
</feature>
<feature type="compositionally biased region" description="Low complexity" evidence="1">
    <location>
        <begin position="177"/>
        <end position="193"/>
    </location>
</feature>
<feature type="compositionally biased region" description="Acidic residues" evidence="1">
    <location>
        <begin position="603"/>
        <end position="626"/>
    </location>
</feature>
<feature type="compositionally biased region" description="Low complexity" evidence="1">
    <location>
        <begin position="1099"/>
        <end position="1125"/>
    </location>
</feature>